<accession>A0ABU1BGS6</accession>
<gene>
    <name evidence="2" type="ORF">RC083_19080</name>
</gene>
<dbReference type="Gene3D" id="1.10.1740.10">
    <property type="match status" value="1"/>
</dbReference>
<proteinExistence type="predicted"/>
<evidence type="ECO:0000256" key="1">
    <source>
        <dbReference type="SAM" id="MobiDB-lite"/>
    </source>
</evidence>
<evidence type="ECO:0000313" key="3">
    <source>
        <dbReference type="Proteomes" id="UP001226574"/>
    </source>
</evidence>
<dbReference type="EMBL" id="JAVIFY010000018">
    <property type="protein sequence ID" value="MDQ9093678.1"/>
    <property type="molecule type" value="Genomic_DNA"/>
</dbReference>
<organism evidence="2 3">
    <name type="scientific">Pseudoalteromonas haloplanktis</name>
    <name type="common">Alteromonas haloplanktis</name>
    <dbReference type="NCBI Taxonomy" id="228"/>
    <lineage>
        <taxon>Bacteria</taxon>
        <taxon>Pseudomonadati</taxon>
        <taxon>Pseudomonadota</taxon>
        <taxon>Gammaproteobacteria</taxon>
        <taxon>Alteromonadales</taxon>
        <taxon>Pseudoalteromonadaceae</taxon>
        <taxon>Pseudoalteromonas</taxon>
    </lineage>
</organism>
<feature type="compositionally biased region" description="Basic and acidic residues" evidence="1">
    <location>
        <begin position="205"/>
        <end position="216"/>
    </location>
</feature>
<dbReference type="SUPFAM" id="SSF88946">
    <property type="entry name" value="Sigma2 domain of RNA polymerase sigma factors"/>
    <property type="match status" value="1"/>
</dbReference>
<comment type="caution">
    <text evidence="2">The sequence shown here is derived from an EMBL/GenBank/DDBJ whole genome shotgun (WGS) entry which is preliminary data.</text>
</comment>
<protein>
    <submittedName>
        <fullName evidence="2">Sigma factor</fullName>
    </submittedName>
</protein>
<name>A0ABU1BGS6_PSEHA</name>
<reference evidence="2 3" key="1">
    <citation type="submission" date="2023-08" db="EMBL/GenBank/DDBJ databases">
        <title>Pseudoalteromonas haloplanktis LL1 genome.</title>
        <authorList>
            <person name="Wu S."/>
        </authorList>
    </citation>
    <scope>NUCLEOTIDE SEQUENCE [LARGE SCALE GENOMIC DNA]</scope>
    <source>
        <strain evidence="2 3">LL1</strain>
    </source>
</reference>
<sequence>MEKSNYYTNLLHYAYKVTLHKEEAEDLLQTALLAAIEAKRSDLSCVNNRRWIIGVLRNQSAFNARSAARRKTREASVAYLRNMQTQSEVSPHHFVDTLPPSLKTTALLALTGHTKKEISWLLRASDTALRQRIVQIKRRWRLYDGRDVFELKGLTDELPFGQIRKALLKAPCRNDDTVASHDPDGHLFMVTSQNPLSRQHRVKSIKKEENVHVKQQ</sequence>
<dbReference type="Proteomes" id="UP001226574">
    <property type="component" value="Unassembled WGS sequence"/>
</dbReference>
<keyword evidence="3" id="KW-1185">Reference proteome</keyword>
<dbReference type="RefSeq" id="WP_309039652.1">
    <property type="nucleotide sequence ID" value="NZ_JAVIFY010000018.1"/>
</dbReference>
<evidence type="ECO:0000313" key="2">
    <source>
        <dbReference type="EMBL" id="MDQ9093678.1"/>
    </source>
</evidence>
<dbReference type="InterPro" id="IPR013325">
    <property type="entry name" value="RNA_pol_sigma_r2"/>
</dbReference>
<feature type="region of interest" description="Disordered" evidence="1">
    <location>
        <begin position="190"/>
        <end position="216"/>
    </location>
</feature>